<accession>A0A913XSL4</accession>
<feature type="signal peptide" evidence="1">
    <location>
        <begin position="1"/>
        <end position="18"/>
    </location>
</feature>
<keyword evidence="3" id="KW-1185">Reference proteome</keyword>
<organism evidence="2 3">
    <name type="scientific">Exaiptasia diaphana</name>
    <name type="common">Tropical sea anemone</name>
    <name type="synonym">Aiptasia pulchella</name>
    <dbReference type="NCBI Taxonomy" id="2652724"/>
    <lineage>
        <taxon>Eukaryota</taxon>
        <taxon>Metazoa</taxon>
        <taxon>Cnidaria</taxon>
        <taxon>Anthozoa</taxon>
        <taxon>Hexacorallia</taxon>
        <taxon>Actiniaria</taxon>
        <taxon>Aiptasiidae</taxon>
        <taxon>Exaiptasia</taxon>
    </lineage>
</organism>
<evidence type="ECO:0000313" key="3">
    <source>
        <dbReference type="Proteomes" id="UP000887567"/>
    </source>
</evidence>
<name>A0A913XSL4_EXADI</name>
<dbReference type="GeneID" id="110247043"/>
<dbReference type="AlphaFoldDB" id="A0A913XSL4"/>
<dbReference type="RefSeq" id="XP_020909085.1">
    <property type="nucleotide sequence ID" value="XM_021053426.2"/>
</dbReference>
<proteinExistence type="predicted"/>
<protein>
    <submittedName>
        <fullName evidence="2">Uncharacterized protein</fullName>
    </submittedName>
</protein>
<evidence type="ECO:0000256" key="1">
    <source>
        <dbReference type="SAM" id="SignalP"/>
    </source>
</evidence>
<feature type="chain" id="PRO_5037275246" evidence="1">
    <location>
        <begin position="19"/>
        <end position="217"/>
    </location>
</feature>
<sequence length="217" mass="24481">MKSFVLFSAFLFIQSVDLYDLKACETKYLGECSNVFINAWRSASKGENPREVYCRVYESLGNCLGRDSQSCKGIVIDVQRVGIGEQLILHEKTGVCPSHESLGELKKLTKANVPEWARKKADLAGLVAAKPKACDVKIANECANYIASNMIRDFKSKPCLGEEVTKKVFECFESKVKECDSKLFRDFLKFLVKYGKRLTEVEAKKHVLPNCDTSNWE</sequence>
<dbReference type="KEGG" id="epa:110247043"/>
<evidence type="ECO:0000313" key="2">
    <source>
        <dbReference type="EnsemblMetazoa" id="XP_020909085.1"/>
    </source>
</evidence>
<keyword evidence="1" id="KW-0732">Signal</keyword>
<reference evidence="2" key="1">
    <citation type="submission" date="2022-11" db="UniProtKB">
        <authorList>
            <consortium name="EnsemblMetazoa"/>
        </authorList>
    </citation>
    <scope>IDENTIFICATION</scope>
</reference>
<dbReference type="Proteomes" id="UP000887567">
    <property type="component" value="Unplaced"/>
</dbReference>
<dbReference type="EnsemblMetazoa" id="XM_021053426.2">
    <property type="protein sequence ID" value="XP_020909085.1"/>
    <property type="gene ID" value="LOC110247043"/>
</dbReference>